<comment type="caution">
    <text evidence="7">The sequence shown here is derived from an EMBL/GenBank/DDBJ whole genome shotgun (WGS) entry which is preliminary data.</text>
</comment>
<feature type="transmembrane region" description="Helical" evidence="5">
    <location>
        <begin position="386"/>
        <end position="405"/>
    </location>
</feature>
<feature type="transmembrane region" description="Helical" evidence="5">
    <location>
        <begin position="315"/>
        <end position="335"/>
    </location>
</feature>
<evidence type="ECO:0000256" key="4">
    <source>
        <dbReference type="ARBA" id="ARBA00023136"/>
    </source>
</evidence>
<evidence type="ECO:0000313" key="7">
    <source>
        <dbReference type="EMBL" id="MFD1125695.1"/>
    </source>
</evidence>
<feature type="domain" description="ABC-2 type transporter transmembrane" evidence="6">
    <location>
        <begin position="18"/>
        <end position="175"/>
    </location>
</feature>
<keyword evidence="3 5" id="KW-1133">Transmembrane helix</keyword>
<dbReference type="PANTHER" id="PTHR43077">
    <property type="entry name" value="TRANSPORT PERMEASE YVFS-RELATED"/>
    <property type="match status" value="1"/>
</dbReference>
<gene>
    <name evidence="7" type="ORF">ACFQ22_10075</name>
</gene>
<dbReference type="InterPro" id="IPR017500">
    <property type="entry name" value="Phage_infect_YhgE_N"/>
</dbReference>
<dbReference type="InterPro" id="IPR051328">
    <property type="entry name" value="T7SS_ABC-Transporter"/>
</dbReference>
<dbReference type="InterPro" id="IPR013525">
    <property type="entry name" value="ABC2_TM"/>
</dbReference>
<reference evidence="8" key="1">
    <citation type="journal article" date="2019" name="Int. J. Syst. Evol. Microbiol.">
        <title>The Global Catalogue of Microorganisms (GCM) 10K type strain sequencing project: providing services to taxonomists for standard genome sequencing and annotation.</title>
        <authorList>
            <consortium name="The Broad Institute Genomics Platform"/>
            <consortium name="The Broad Institute Genome Sequencing Center for Infectious Disease"/>
            <person name="Wu L."/>
            <person name="Ma J."/>
        </authorList>
    </citation>
    <scope>NUCLEOTIDE SEQUENCE [LARGE SCALE GENOMIC DNA]</scope>
    <source>
        <strain evidence="8">CCUG 71848</strain>
    </source>
</reference>
<dbReference type="Gene3D" id="3.40.1710.10">
    <property type="entry name" value="abc type-2 transporter like domain"/>
    <property type="match status" value="1"/>
</dbReference>
<dbReference type="Pfam" id="PF12698">
    <property type="entry name" value="ABC2_membrane_3"/>
    <property type="match status" value="1"/>
</dbReference>
<evidence type="ECO:0000256" key="5">
    <source>
        <dbReference type="SAM" id="Phobius"/>
    </source>
</evidence>
<feature type="transmembrane region" description="Helical" evidence="5">
    <location>
        <begin position="471"/>
        <end position="489"/>
    </location>
</feature>
<comment type="subcellular location">
    <subcellularLocation>
        <location evidence="1">Membrane</location>
        <topology evidence="1">Multi-pass membrane protein</topology>
    </subcellularLocation>
</comment>
<name>A0ABW3PL42_9LACO</name>
<accession>A0ABW3PL42</accession>
<evidence type="ECO:0000256" key="1">
    <source>
        <dbReference type="ARBA" id="ARBA00004141"/>
    </source>
</evidence>
<feature type="transmembrane region" description="Helical" evidence="5">
    <location>
        <begin position="355"/>
        <end position="374"/>
    </location>
</feature>
<dbReference type="Proteomes" id="UP001597156">
    <property type="component" value="Unassembled WGS sequence"/>
</dbReference>
<dbReference type="PANTHER" id="PTHR43077:SF5">
    <property type="entry name" value="PHAGE INFECTION PROTEIN"/>
    <property type="match status" value="1"/>
</dbReference>
<evidence type="ECO:0000256" key="2">
    <source>
        <dbReference type="ARBA" id="ARBA00022692"/>
    </source>
</evidence>
<sequence length="508" mass="55635">MIKSEWRYLTSRKMMMVVLIAIALIPAIYCYLYLSSMWNTYGKMDQLPVGIVNNDQGSAERGHQLSIGKALVKQLQKSNSLDYHVVSKSLANRKLKTGKYFMILTIPKSFSAKATTLLSASPQQPKLYFEINSGQNFIVSKMTKGAITAINQKVATQITTLYTKAILNTLKNVTIGMSTAAVSSQRITKGSQQLQGELIASQKRNVTLLDGLKMLQKSQMASKSSIKNSRSNQMSVNQLAALTFGMGKTILGNKSLIAGSKKITSGNQLLARKLAVAAKELTNLSTTSKSAGLIANPVKETSSDVAKVPNNGTGMAPFAIAIGLYVGAIALGTMYDGYLPRRKPKLAFNWWFSKFSVVGTVSLVQTLFLSTTLAYGNHLHTFSEGWLFILILIGSLLFSSLIFFLRIWLGGFGTWLVSIILVLQLASSGGLYPTQLLSSLSSNLNPWLPMTYLIDSLRATISTDLPIQVDIWIMLGLVLALNALIWVKFKLDLNKPLLIDKQPKLARS</sequence>
<dbReference type="InterPro" id="IPR017501">
    <property type="entry name" value="Phage_infect_YhgE_C"/>
</dbReference>
<dbReference type="EMBL" id="JBHTLH010000036">
    <property type="protein sequence ID" value="MFD1125695.1"/>
    <property type="molecule type" value="Genomic_DNA"/>
</dbReference>
<feature type="transmembrane region" description="Helical" evidence="5">
    <location>
        <begin position="412"/>
        <end position="432"/>
    </location>
</feature>
<evidence type="ECO:0000313" key="8">
    <source>
        <dbReference type="Proteomes" id="UP001597156"/>
    </source>
</evidence>
<organism evidence="7 8">
    <name type="scientific">Lentilactobacillus raoultii</name>
    <dbReference type="NCBI Taxonomy" id="1987503"/>
    <lineage>
        <taxon>Bacteria</taxon>
        <taxon>Bacillati</taxon>
        <taxon>Bacillota</taxon>
        <taxon>Bacilli</taxon>
        <taxon>Lactobacillales</taxon>
        <taxon>Lactobacillaceae</taxon>
        <taxon>Lentilactobacillus</taxon>
    </lineage>
</organism>
<dbReference type="NCBIfam" id="TIGR03061">
    <property type="entry name" value="pip_yhgE_Nterm"/>
    <property type="match status" value="1"/>
</dbReference>
<evidence type="ECO:0000259" key="6">
    <source>
        <dbReference type="Pfam" id="PF12698"/>
    </source>
</evidence>
<keyword evidence="2 5" id="KW-0812">Transmembrane</keyword>
<dbReference type="NCBIfam" id="TIGR03062">
    <property type="entry name" value="pip_yhgE_Cterm"/>
    <property type="match status" value="1"/>
</dbReference>
<keyword evidence="4 5" id="KW-0472">Membrane</keyword>
<dbReference type="RefSeq" id="WP_121977078.1">
    <property type="nucleotide sequence ID" value="NZ_JBHTLH010000036.1"/>
</dbReference>
<protein>
    <submittedName>
        <fullName evidence="7">YhgE/Pip family protein</fullName>
    </submittedName>
</protein>
<proteinExistence type="predicted"/>
<evidence type="ECO:0000256" key="3">
    <source>
        <dbReference type="ARBA" id="ARBA00022989"/>
    </source>
</evidence>
<keyword evidence="8" id="KW-1185">Reference proteome</keyword>